<dbReference type="Proteomes" id="UP001378960">
    <property type="component" value="Unassembled WGS sequence"/>
</dbReference>
<keyword evidence="6" id="KW-0418">Kinase</keyword>
<dbReference type="GO" id="GO:0005634">
    <property type="term" value="C:nucleus"/>
    <property type="evidence" value="ECO:0007669"/>
    <property type="project" value="TreeGrafter"/>
</dbReference>
<keyword evidence="12" id="KW-1185">Reference proteome</keyword>
<dbReference type="InterPro" id="IPR027417">
    <property type="entry name" value="P-loop_NTPase"/>
</dbReference>
<evidence type="ECO:0000313" key="12">
    <source>
        <dbReference type="Proteomes" id="UP001378960"/>
    </source>
</evidence>
<dbReference type="GO" id="GO:0000448">
    <property type="term" value="P:cleavage in ITS2 between 5.8S rRNA and LSU-rRNA of tricistronic rRNA transcript (SSU-rRNA, 5.8S rRNA, LSU-rRNA)"/>
    <property type="evidence" value="ECO:0007669"/>
    <property type="project" value="TreeGrafter"/>
</dbReference>
<evidence type="ECO:0000256" key="6">
    <source>
        <dbReference type="ARBA" id="ARBA00022777"/>
    </source>
</evidence>
<dbReference type="EMBL" id="BTGB01000001">
    <property type="protein sequence ID" value="GMM43737.1"/>
    <property type="molecule type" value="Genomic_DNA"/>
</dbReference>
<comment type="similarity">
    <text evidence="1">Belongs to the Clp1 family. NOL9/GRC3 subfamily.</text>
</comment>
<dbReference type="Pfam" id="PF24419">
    <property type="entry name" value="Cupin_NOL9"/>
    <property type="match status" value="1"/>
</dbReference>
<evidence type="ECO:0000256" key="1">
    <source>
        <dbReference type="ARBA" id="ARBA00011003"/>
    </source>
</evidence>
<dbReference type="GO" id="GO:0005524">
    <property type="term" value="F:ATP binding"/>
    <property type="evidence" value="ECO:0007669"/>
    <property type="project" value="UniProtKB-KW"/>
</dbReference>
<evidence type="ECO:0000259" key="10">
    <source>
        <dbReference type="Pfam" id="PF24419"/>
    </source>
</evidence>
<gene>
    <name evidence="11" type="ORF">DAPK24_003120</name>
</gene>
<evidence type="ECO:0000256" key="4">
    <source>
        <dbReference type="ARBA" id="ARBA00022679"/>
    </source>
</evidence>
<dbReference type="AlphaFoldDB" id="A0AAV5QY61"/>
<proteinExistence type="inferred from homology"/>
<dbReference type="Gene3D" id="3.40.50.300">
    <property type="entry name" value="P-loop containing nucleotide triphosphate hydrolases"/>
    <property type="match status" value="1"/>
</dbReference>
<evidence type="ECO:0000256" key="2">
    <source>
        <dbReference type="ARBA" id="ARBA00018706"/>
    </source>
</evidence>
<accession>A0AAV5QY61</accession>
<evidence type="ECO:0000259" key="9">
    <source>
        <dbReference type="Pfam" id="PF16575"/>
    </source>
</evidence>
<name>A0AAV5QY61_PICKL</name>
<evidence type="ECO:0000256" key="3">
    <source>
        <dbReference type="ARBA" id="ARBA00019824"/>
    </source>
</evidence>
<dbReference type="SUPFAM" id="SSF52540">
    <property type="entry name" value="P-loop containing nucleoside triphosphate hydrolases"/>
    <property type="match status" value="1"/>
</dbReference>
<keyword evidence="7" id="KW-0067">ATP-binding</keyword>
<dbReference type="InterPro" id="IPR032319">
    <property type="entry name" value="CLP1_P"/>
</dbReference>
<organism evidence="11 12">
    <name type="scientific">Pichia kluyveri</name>
    <name type="common">Yeast</name>
    <dbReference type="NCBI Taxonomy" id="36015"/>
    <lineage>
        <taxon>Eukaryota</taxon>
        <taxon>Fungi</taxon>
        <taxon>Dikarya</taxon>
        <taxon>Ascomycota</taxon>
        <taxon>Saccharomycotina</taxon>
        <taxon>Pichiomycetes</taxon>
        <taxon>Pichiales</taxon>
        <taxon>Pichiaceae</taxon>
        <taxon>Pichia</taxon>
    </lineage>
</organism>
<dbReference type="GO" id="GO:0051731">
    <property type="term" value="F:polynucleotide 5'-hydroxyl-kinase activity"/>
    <property type="evidence" value="ECO:0007669"/>
    <property type="project" value="InterPro"/>
</dbReference>
<protein>
    <recommendedName>
        <fullName evidence="3">Polynucleotide 5'-hydroxyl-kinase GRC3</fullName>
    </recommendedName>
    <alternativeName>
        <fullName evidence="8">Polynucleotide 5'-hydroxyl-kinase NOL9</fullName>
    </alternativeName>
    <alternativeName>
        <fullName evidence="2">Polynucleotide 5'-hydroxyl-kinase grc3</fullName>
    </alternativeName>
</protein>
<dbReference type="PANTHER" id="PTHR12755">
    <property type="entry name" value="CLEAVAGE/POLYADENYLATION FACTOR IA SUBUNIT CLP1P"/>
    <property type="match status" value="1"/>
</dbReference>
<evidence type="ECO:0000256" key="7">
    <source>
        <dbReference type="ARBA" id="ARBA00022840"/>
    </source>
</evidence>
<reference evidence="11 12" key="1">
    <citation type="journal article" date="2023" name="Elife">
        <title>Identification of key yeast species and microbe-microbe interactions impacting larval growth of Drosophila in the wild.</title>
        <authorList>
            <person name="Mure A."/>
            <person name="Sugiura Y."/>
            <person name="Maeda R."/>
            <person name="Honda K."/>
            <person name="Sakurai N."/>
            <person name="Takahashi Y."/>
            <person name="Watada M."/>
            <person name="Katoh T."/>
            <person name="Gotoh A."/>
            <person name="Gotoh Y."/>
            <person name="Taniguchi I."/>
            <person name="Nakamura K."/>
            <person name="Hayashi T."/>
            <person name="Katayama T."/>
            <person name="Uemura T."/>
            <person name="Hattori Y."/>
        </authorList>
    </citation>
    <scope>NUCLEOTIDE SEQUENCE [LARGE SCALE GENOMIC DNA]</scope>
    <source>
        <strain evidence="11 12">PK-24</strain>
    </source>
</reference>
<comment type="caution">
    <text evidence="11">The sequence shown here is derived from an EMBL/GenBank/DDBJ whole genome shotgun (WGS) entry which is preliminary data.</text>
</comment>
<keyword evidence="4" id="KW-0808">Transferase</keyword>
<dbReference type="InterPro" id="IPR057573">
    <property type="entry name" value="NOL9_N"/>
</dbReference>
<evidence type="ECO:0000256" key="5">
    <source>
        <dbReference type="ARBA" id="ARBA00022741"/>
    </source>
</evidence>
<dbReference type="InterPro" id="IPR045116">
    <property type="entry name" value="Clp1/Grc3"/>
</dbReference>
<sequence length="612" mass="68717">MTTRLSAFAALNNSDSDSDSEGEGEGNVVDNVTFENTAITPLNNSNFSLREGVNVQYHHDYILLALQSDDILVIKGRYSISVIQGSVLIDGYTLVQGKSLKINASSINSLPSIQSNSSIPIENDSIFSSTNTYTSIIKLENIDNHFDEISNLYSHVKYLYNSEISNSLQNTSSSSYTFTIIIEPELNKSSTLLHQQWLNIFQSIFNESSMSINHQSILTIGNKNTGKSTFSKLLINTLLSISNKKIQLLDIDPGQPELCLPGCISLTHITSPLIGTILPWENNTTTSTLTKFIGFSSPNHQPLKYLKQLDHLIDTILLSSNNTITIINSPGWVKGFGTEIISHLKSKLSITYLIQLSHTNKDLDILQSIEWDYETKIFKALSFSSLSSNFNLYSPAVIRNFKLLSYMHYNHENKNYNFKPLLSNSPLKVSYTTSKDYSSLINYPGILGFTIFDHPFSYTEGLHESLECQYVAIVTIPSTSLTTKFSSNILKHENCPNYINETIFHSLSPHIKFHGLALIHSIDTKNNTINMYTPIDFTNIRDNLLNNNEKLFILKGREDTPIEEIYPVQILKDSASYWSSFGLDALPYVSASLSNEVMGGKISTIRRNIQRR</sequence>
<evidence type="ECO:0000313" key="11">
    <source>
        <dbReference type="EMBL" id="GMM43737.1"/>
    </source>
</evidence>
<feature type="domain" description="Clp1 P-loop" evidence="9">
    <location>
        <begin position="221"/>
        <end position="408"/>
    </location>
</feature>
<dbReference type="Pfam" id="PF16575">
    <property type="entry name" value="CLP1_P"/>
    <property type="match status" value="1"/>
</dbReference>
<feature type="domain" description="NOL9 N-terminal" evidence="10">
    <location>
        <begin position="56"/>
        <end position="155"/>
    </location>
</feature>
<keyword evidence="5" id="KW-0547">Nucleotide-binding</keyword>
<dbReference type="PANTHER" id="PTHR12755:SF3">
    <property type="entry name" value="POLYNUCLEOTIDE 5'-HYDROXYL-KINASE NOL9"/>
    <property type="match status" value="1"/>
</dbReference>
<evidence type="ECO:0000256" key="8">
    <source>
        <dbReference type="ARBA" id="ARBA00071212"/>
    </source>
</evidence>